<keyword evidence="1" id="KW-0805">Transcription regulation</keyword>
<dbReference type="EMBL" id="JAZGQK010000005">
    <property type="protein sequence ID" value="MEE6258103.1"/>
    <property type="molecule type" value="Genomic_DNA"/>
</dbReference>
<keyword evidence="2" id="KW-0238">DNA-binding</keyword>
<evidence type="ECO:0000256" key="3">
    <source>
        <dbReference type="ARBA" id="ARBA00023163"/>
    </source>
</evidence>
<dbReference type="SUPFAM" id="SSF46894">
    <property type="entry name" value="C-terminal effector domain of the bipartite response regulators"/>
    <property type="match status" value="1"/>
</dbReference>
<dbReference type="InterPro" id="IPR000792">
    <property type="entry name" value="Tscrpt_reg_LuxR_C"/>
</dbReference>
<feature type="domain" description="HTH luxR-type" evidence="4">
    <location>
        <begin position="299"/>
        <end position="364"/>
    </location>
</feature>
<evidence type="ECO:0000313" key="5">
    <source>
        <dbReference type="EMBL" id="MEE6258103.1"/>
    </source>
</evidence>
<evidence type="ECO:0000256" key="2">
    <source>
        <dbReference type="ARBA" id="ARBA00023125"/>
    </source>
</evidence>
<dbReference type="InterPro" id="IPR036388">
    <property type="entry name" value="WH-like_DNA-bd_sf"/>
</dbReference>
<dbReference type="InterPro" id="IPR016032">
    <property type="entry name" value="Sig_transdc_resp-reg_C-effctor"/>
</dbReference>
<dbReference type="PRINTS" id="PR00038">
    <property type="entry name" value="HTHLUXR"/>
</dbReference>
<gene>
    <name evidence="5" type="ORF">V1633_06300</name>
</gene>
<name>A0ABU7RNR8_9ACTN</name>
<dbReference type="PROSITE" id="PS50043">
    <property type="entry name" value="HTH_LUXR_2"/>
    <property type="match status" value="1"/>
</dbReference>
<evidence type="ECO:0000256" key="1">
    <source>
        <dbReference type="ARBA" id="ARBA00023015"/>
    </source>
</evidence>
<evidence type="ECO:0000313" key="6">
    <source>
        <dbReference type="Proteomes" id="UP001332243"/>
    </source>
</evidence>
<dbReference type="PANTHER" id="PTHR44688">
    <property type="entry name" value="DNA-BINDING TRANSCRIPTIONAL ACTIVATOR DEVR_DOSR"/>
    <property type="match status" value="1"/>
</dbReference>
<dbReference type="Proteomes" id="UP001332243">
    <property type="component" value="Unassembled WGS sequence"/>
</dbReference>
<keyword evidence="3" id="KW-0804">Transcription</keyword>
<sequence>MPARGSAQRWRRTHRRVLAELTQLSVATLPSTEVYGRADALLRPVLGYDGVCWHDSDPATGLVTSVVSPDLRLTDFHAAVELEVWGDDIATFPVIRRTGRAAETLSRATGGRPDQSLRYRDQIRPAGYGDELRAVFDSRGGRWGCAAFMRAPDRGHYRPEELALANVAAPLIGAALRRGAAGAGMAGPGTSDVPYAQGPAVLVVGPDNRVLHADERAEELLGQLSADTAVLFGVPLPFVMAAEHARAVAAGRPVPELPLRARTTDGRWHVLHASLLGRSTRSSVAVVITPAGPAELIPVTFAVYGFTDREAQVALHAAQGLSTAEIAAAMLVSPYTVQDHLKAVFDKAGVRSRREFVAMLLTANRADAAANAAVVRPAVSGGQ</sequence>
<protein>
    <submittedName>
        <fullName evidence="5">Helix-turn-helix transcriptional regulator</fullName>
    </submittedName>
</protein>
<evidence type="ECO:0000259" key="4">
    <source>
        <dbReference type="PROSITE" id="PS50043"/>
    </source>
</evidence>
<organism evidence="5 6">
    <name type="scientific">Plantactinospora sonchi</name>
    <dbReference type="NCBI Taxonomy" id="1544735"/>
    <lineage>
        <taxon>Bacteria</taxon>
        <taxon>Bacillati</taxon>
        <taxon>Actinomycetota</taxon>
        <taxon>Actinomycetes</taxon>
        <taxon>Micromonosporales</taxon>
        <taxon>Micromonosporaceae</taxon>
        <taxon>Plantactinospora</taxon>
    </lineage>
</organism>
<accession>A0ABU7RNR8</accession>
<dbReference type="Pfam" id="PF00196">
    <property type="entry name" value="GerE"/>
    <property type="match status" value="1"/>
</dbReference>
<dbReference type="Gene3D" id="1.10.10.10">
    <property type="entry name" value="Winged helix-like DNA-binding domain superfamily/Winged helix DNA-binding domain"/>
    <property type="match status" value="1"/>
</dbReference>
<keyword evidence="6" id="KW-1185">Reference proteome</keyword>
<dbReference type="SMART" id="SM00421">
    <property type="entry name" value="HTH_LUXR"/>
    <property type="match status" value="1"/>
</dbReference>
<dbReference type="PANTHER" id="PTHR44688:SF16">
    <property type="entry name" value="DNA-BINDING TRANSCRIPTIONAL ACTIVATOR DEVR_DOSR"/>
    <property type="match status" value="1"/>
</dbReference>
<dbReference type="PROSITE" id="PS00622">
    <property type="entry name" value="HTH_LUXR_1"/>
    <property type="match status" value="1"/>
</dbReference>
<reference evidence="5 6" key="1">
    <citation type="submission" date="2024-01" db="EMBL/GenBank/DDBJ databases">
        <title>Genome insights into Plantactinospora sonchi sp. nov.</title>
        <authorList>
            <person name="Wang L."/>
        </authorList>
    </citation>
    <scope>NUCLEOTIDE SEQUENCE [LARGE SCALE GENOMIC DNA]</scope>
    <source>
        <strain evidence="5 6">NEAU-QY2</strain>
    </source>
</reference>
<proteinExistence type="predicted"/>
<dbReference type="RefSeq" id="WP_331213232.1">
    <property type="nucleotide sequence ID" value="NZ_JAZGQK010000005.1"/>
</dbReference>
<comment type="caution">
    <text evidence="5">The sequence shown here is derived from an EMBL/GenBank/DDBJ whole genome shotgun (WGS) entry which is preliminary data.</text>
</comment>
<dbReference type="CDD" id="cd06170">
    <property type="entry name" value="LuxR_C_like"/>
    <property type="match status" value="1"/>
</dbReference>